<dbReference type="AlphaFoldDB" id="A0A6G0TV53"/>
<accession>A0A6G0TV53</accession>
<name>A0A6G0TV53_APHGL</name>
<dbReference type="EMBL" id="VYZN01000015">
    <property type="protein sequence ID" value="KAE9538937.1"/>
    <property type="molecule type" value="Genomic_DNA"/>
</dbReference>
<reference evidence="1 2" key="1">
    <citation type="submission" date="2019-08" db="EMBL/GenBank/DDBJ databases">
        <title>The genome of the soybean aphid Biotype 1, its phylome, world population structure and adaptation to the North American continent.</title>
        <authorList>
            <person name="Giordano R."/>
            <person name="Donthu R.K."/>
            <person name="Hernandez A.G."/>
            <person name="Wright C.L."/>
            <person name="Zimin A.V."/>
        </authorList>
    </citation>
    <scope>NUCLEOTIDE SEQUENCE [LARGE SCALE GENOMIC DNA]</scope>
    <source>
        <tissue evidence="1">Whole aphids</tissue>
    </source>
</reference>
<organism evidence="1 2">
    <name type="scientific">Aphis glycines</name>
    <name type="common">Soybean aphid</name>
    <dbReference type="NCBI Taxonomy" id="307491"/>
    <lineage>
        <taxon>Eukaryota</taxon>
        <taxon>Metazoa</taxon>
        <taxon>Ecdysozoa</taxon>
        <taxon>Arthropoda</taxon>
        <taxon>Hexapoda</taxon>
        <taxon>Insecta</taxon>
        <taxon>Pterygota</taxon>
        <taxon>Neoptera</taxon>
        <taxon>Paraneoptera</taxon>
        <taxon>Hemiptera</taxon>
        <taxon>Sternorrhyncha</taxon>
        <taxon>Aphidomorpha</taxon>
        <taxon>Aphidoidea</taxon>
        <taxon>Aphididae</taxon>
        <taxon>Aphidini</taxon>
        <taxon>Aphis</taxon>
        <taxon>Aphis</taxon>
    </lineage>
</organism>
<sequence length="186" mass="21979">MAKNKIKFLLTYSTNRLYSILESGPYYRLGLLRLKPRAANFNGQNEIANFTYSIIDTLRIAIVLYKSVHQVQGKNIKFLKVTSKTYRKPLLKPIYYFNVPREHEYKITINTKAFEFKEWKGVNMQIILECLGGKYLRIYGLISVILNYVSSSKIKIKKLKKCYFKFIKSIYPLLNWLDDQTRPKVE</sequence>
<protein>
    <submittedName>
        <fullName evidence="1">Uncharacterized protein</fullName>
    </submittedName>
</protein>
<evidence type="ECO:0000313" key="2">
    <source>
        <dbReference type="Proteomes" id="UP000475862"/>
    </source>
</evidence>
<comment type="caution">
    <text evidence="1">The sequence shown here is derived from an EMBL/GenBank/DDBJ whole genome shotgun (WGS) entry which is preliminary data.</text>
</comment>
<proteinExistence type="predicted"/>
<evidence type="ECO:0000313" key="1">
    <source>
        <dbReference type="EMBL" id="KAE9538937.1"/>
    </source>
</evidence>
<gene>
    <name evidence="1" type="ORF">AGLY_005519</name>
</gene>
<keyword evidence="2" id="KW-1185">Reference proteome</keyword>
<dbReference type="Proteomes" id="UP000475862">
    <property type="component" value="Unassembled WGS sequence"/>
</dbReference>